<sequence>MKFSDQRKNRKNRKKPNRLFYFWLRGGGQMVIGFALWGVAITEWAAILSITVSLFGGLAWMFQRIVVKPLTDSMNNLTKQLEESSADRKLFA</sequence>
<keyword evidence="1" id="KW-1133">Transmembrane helix</keyword>
<evidence type="ECO:0000313" key="3">
    <source>
        <dbReference type="Proteomes" id="UP000019249"/>
    </source>
</evidence>
<feature type="transmembrane region" description="Helical" evidence="1">
    <location>
        <begin position="44"/>
        <end position="62"/>
    </location>
</feature>
<proteinExistence type="predicted"/>
<evidence type="ECO:0000313" key="2">
    <source>
        <dbReference type="EMBL" id="EUJ23851.1"/>
    </source>
</evidence>
<reference evidence="2 3" key="1">
    <citation type="journal article" date="2014" name="Int. J. Syst. Evol. Microbiol.">
        <title>Listeria floridensis sp. nov., Listeria aquatica sp. nov., Listeria cornellensis sp. nov., Listeria riparia sp. nov. and Listeria grandensis sp. nov., from agricultural and natural environments.</title>
        <authorList>
            <person name="den Bakker H.C."/>
            <person name="Warchocki S."/>
            <person name="Wright E.M."/>
            <person name="Allred A.F."/>
            <person name="Ahlstrom C."/>
            <person name="Manuel C.S."/>
            <person name="Stasiewicz M.J."/>
            <person name="Burrell A."/>
            <person name="Roof S."/>
            <person name="Strawn L."/>
            <person name="Fortes E.D."/>
            <person name="Nightingale K.K."/>
            <person name="Kephart D."/>
            <person name="Wiedmann M."/>
        </authorList>
    </citation>
    <scope>NUCLEOTIDE SEQUENCE [LARGE SCALE GENOMIC DNA]</scope>
    <source>
        <strain evidence="2 3">FSL S10-1187</strain>
    </source>
</reference>
<dbReference type="Proteomes" id="UP000019249">
    <property type="component" value="Unassembled WGS sequence"/>
</dbReference>
<accession>A0ABP3ATK5</accession>
<dbReference type="EMBL" id="AODF01000066">
    <property type="protein sequence ID" value="EUJ23851.1"/>
    <property type="molecule type" value="Genomic_DNA"/>
</dbReference>
<protein>
    <submittedName>
        <fullName evidence="2">Uncharacterized protein</fullName>
    </submittedName>
</protein>
<name>A0ABP3ATK5_9LIST</name>
<keyword evidence="1" id="KW-0812">Transmembrane</keyword>
<organism evidence="2 3">
    <name type="scientific">Listeria floridensis FSL S10-1187</name>
    <dbReference type="NCBI Taxonomy" id="1265817"/>
    <lineage>
        <taxon>Bacteria</taxon>
        <taxon>Bacillati</taxon>
        <taxon>Bacillota</taxon>
        <taxon>Bacilli</taxon>
        <taxon>Bacillales</taxon>
        <taxon>Listeriaceae</taxon>
        <taxon>Listeria</taxon>
    </lineage>
</organism>
<keyword evidence="3" id="KW-1185">Reference proteome</keyword>
<gene>
    <name evidence="2" type="ORF">MFLO_15775</name>
</gene>
<feature type="transmembrane region" description="Helical" evidence="1">
    <location>
        <begin position="20"/>
        <end position="38"/>
    </location>
</feature>
<comment type="caution">
    <text evidence="2">The sequence shown here is derived from an EMBL/GenBank/DDBJ whole genome shotgun (WGS) entry which is preliminary data.</text>
</comment>
<keyword evidence="1" id="KW-0472">Membrane</keyword>
<evidence type="ECO:0000256" key="1">
    <source>
        <dbReference type="SAM" id="Phobius"/>
    </source>
</evidence>